<dbReference type="InterPro" id="IPR051319">
    <property type="entry name" value="Oligoribo/pAp-PDE_c-di-AMP_PDE"/>
</dbReference>
<evidence type="ECO:0000259" key="2">
    <source>
        <dbReference type="Pfam" id="PF02272"/>
    </source>
</evidence>
<reference evidence="3 4" key="1">
    <citation type="submission" date="2020-08" db="EMBL/GenBank/DDBJ databases">
        <title>Genomic Encyclopedia of Type Strains, Phase IV (KMG-IV): sequencing the most valuable type-strain genomes for metagenomic binning, comparative biology and taxonomic classification.</title>
        <authorList>
            <person name="Goeker M."/>
        </authorList>
    </citation>
    <scope>NUCLEOTIDE SEQUENCE [LARGE SCALE GENOMIC DNA]</scope>
    <source>
        <strain evidence="3 4">DSM 103725</strain>
    </source>
</reference>
<dbReference type="EC" id="3.1.3.7" evidence="3"/>
<dbReference type="AlphaFoldDB" id="A0A7X0LMB0"/>
<organism evidence="3 4">
    <name type="scientific">Algisphaera agarilytica</name>
    <dbReference type="NCBI Taxonomy" id="1385975"/>
    <lineage>
        <taxon>Bacteria</taxon>
        <taxon>Pseudomonadati</taxon>
        <taxon>Planctomycetota</taxon>
        <taxon>Phycisphaerae</taxon>
        <taxon>Phycisphaerales</taxon>
        <taxon>Phycisphaeraceae</taxon>
        <taxon>Algisphaera</taxon>
    </lineage>
</organism>
<dbReference type="InterPro" id="IPR003156">
    <property type="entry name" value="DHHA1_dom"/>
</dbReference>
<comment type="caution">
    <text evidence="3">The sequence shown here is derived from an EMBL/GenBank/DDBJ whole genome shotgun (WGS) entry which is preliminary data.</text>
</comment>
<evidence type="ECO:0000313" key="4">
    <source>
        <dbReference type="Proteomes" id="UP000541810"/>
    </source>
</evidence>
<evidence type="ECO:0000313" key="3">
    <source>
        <dbReference type="EMBL" id="MBB6431461.1"/>
    </source>
</evidence>
<dbReference type="Gene3D" id="3.10.310.30">
    <property type="match status" value="1"/>
</dbReference>
<keyword evidence="4" id="KW-1185">Reference proteome</keyword>
<dbReference type="Pfam" id="PF01368">
    <property type="entry name" value="DHH"/>
    <property type="match status" value="1"/>
</dbReference>
<dbReference type="Pfam" id="PF02272">
    <property type="entry name" value="DHHA1"/>
    <property type="match status" value="1"/>
</dbReference>
<dbReference type="EC" id="3.1.13.3" evidence="3"/>
<accession>A0A7X0LMB0</accession>
<gene>
    <name evidence="3" type="ORF">HNQ40_003267</name>
</gene>
<dbReference type="PANTHER" id="PTHR47618:SF1">
    <property type="entry name" value="BIFUNCTIONAL OLIGORIBONUCLEASE AND PAP PHOSPHATASE NRNA"/>
    <property type="match status" value="1"/>
</dbReference>
<dbReference type="InterPro" id="IPR001667">
    <property type="entry name" value="DDH_dom"/>
</dbReference>
<keyword evidence="3" id="KW-0378">Hydrolase</keyword>
<feature type="domain" description="DDH" evidence="1">
    <location>
        <begin position="27"/>
        <end position="157"/>
    </location>
</feature>
<dbReference type="InterPro" id="IPR038763">
    <property type="entry name" value="DHH_sf"/>
</dbReference>
<dbReference type="Proteomes" id="UP000541810">
    <property type="component" value="Unassembled WGS sequence"/>
</dbReference>
<dbReference type="PANTHER" id="PTHR47618">
    <property type="entry name" value="BIFUNCTIONAL OLIGORIBONUCLEASE AND PAP PHOSPHATASE NRNA"/>
    <property type="match status" value="1"/>
</dbReference>
<name>A0A7X0LMB0_9BACT</name>
<proteinExistence type="predicted"/>
<sequence length="363" mass="39149">MNLATYTQPTLELSQVADLFRQTEGPIMVLTHAKPDGDAFGSVVSLVATLQKLGKTARGVFVPPVPEALGKLHGAELADVWDEGYSLPFEPELFVVVDTGAWSQVGPLRGFVEPHLDRTVILDHHLSGDIEAQHRHVVGDAAAACEILAELIELLIPACVPPQGGPATGRRDTDIAGYTPLPQTIREALFVGIASDTGWFRFSNVRPQTHELAAKLIRQGVDHADLYSRLEQGERPEKLALLTRALQNMTFHAHGTAAVMVLRQQDFIDTGARPEETERLIDTPQMVGALQVFVVVTEAQTADGQPQTRMSFRSKHTTDDSAINVADLASRFGGGGHARAAGAKADRTVDEVLAELSGILADL</sequence>
<dbReference type="GO" id="GO:0008441">
    <property type="term" value="F:3'(2'),5'-bisphosphate nucleotidase activity"/>
    <property type="evidence" value="ECO:0007669"/>
    <property type="project" value="UniProtKB-EC"/>
</dbReference>
<dbReference type="EMBL" id="JACHGY010000001">
    <property type="protein sequence ID" value="MBB6431461.1"/>
    <property type="molecule type" value="Genomic_DNA"/>
</dbReference>
<dbReference type="RefSeq" id="WP_184678926.1">
    <property type="nucleotide sequence ID" value="NZ_JACHGY010000001.1"/>
</dbReference>
<dbReference type="GO" id="GO:0003676">
    <property type="term" value="F:nucleic acid binding"/>
    <property type="evidence" value="ECO:0007669"/>
    <property type="project" value="InterPro"/>
</dbReference>
<evidence type="ECO:0000259" key="1">
    <source>
        <dbReference type="Pfam" id="PF01368"/>
    </source>
</evidence>
<protein>
    <submittedName>
        <fullName evidence="3">Phosphoesterase RecJ-like protein</fullName>
        <ecNumber evidence="3">3.1.13.3</ecNumber>
        <ecNumber evidence="3">3.1.3.7</ecNumber>
    </submittedName>
</protein>
<feature type="domain" description="DHHA1" evidence="2">
    <location>
        <begin position="272"/>
        <end position="360"/>
    </location>
</feature>
<dbReference type="Gene3D" id="3.90.1640.10">
    <property type="entry name" value="inorganic pyrophosphatase (n-terminal core)"/>
    <property type="match status" value="1"/>
</dbReference>
<dbReference type="SUPFAM" id="SSF64182">
    <property type="entry name" value="DHH phosphoesterases"/>
    <property type="match status" value="1"/>
</dbReference>